<sequence>MATAKPRGRLATAKPAVVKPDGAKALKVVPKTDGFRRAGRAFAGETVIPLSELTDEQFEQLTTEPQLVTMLIDLPGAPDEASQADAT</sequence>
<dbReference type="RefSeq" id="WP_054437567.1">
    <property type="nucleotide sequence ID" value="NZ_CYTI01000003.1"/>
</dbReference>
<dbReference type="Pfam" id="PF17891">
    <property type="entry name" value="FluMu_N"/>
    <property type="match status" value="1"/>
</dbReference>
<dbReference type="InterPro" id="IPR041227">
    <property type="entry name" value="FluMu_N"/>
</dbReference>
<dbReference type="Proteomes" id="UP001141992">
    <property type="component" value="Unassembled WGS sequence"/>
</dbReference>
<name>A0A9W5ACB7_ALCXX</name>
<accession>A0A9W5ACB7</accession>
<comment type="caution">
    <text evidence="2">The sequence shown here is derived from an EMBL/GenBank/DDBJ whole genome shotgun (WGS) entry which is preliminary data.</text>
</comment>
<gene>
    <name evidence="2" type="ORF">O9570_17215</name>
</gene>
<dbReference type="EMBL" id="JAPZVI010000013">
    <property type="protein sequence ID" value="MCZ8403196.1"/>
    <property type="molecule type" value="Genomic_DNA"/>
</dbReference>
<evidence type="ECO:0000313" key="2">
    <source>
        <dbReference type="EMBL" id="MCZ8403196.1"/>
    </source>
</evidence>
<protein>
    <submittedName>
        <fullName evidence="2">HI1506-related protein</fullName>
    </submittedName>
</protein>
<feature type="domain" description="Mu-like prophage FluMu N-terminal" evidence="1">
    <location>
        <begin position="32"/>
        <end position="70"/>
    </location>
</feature>
<evidence type="ECO:0000259" key="1">
    <source>
        <dbReference type="Pfam" id="PF17891"/>
    </source>
</evidence>
<dbReference type="SUPFAM" id="SSF160059">
    <property type="entry name" value="PriA/YqbF domain"/>
    <property type="match status" value="1"/>
</dbReference>
<dbReference type="Gene3D" id="3.40.5.80">
    <property type="match status" value="1"/>
</dbReference>
<dbReference type="AlphaFoldDB" id="A0A9W5ACB7"/>
<evidence type="ECO:0000313" key="3">
    <source>
        <dbReference type="Proteomes" id="UP001141992"/>
    </source>
</evidence>
<organism evidence="2 3">
    <name type="scientific">Alcaligenes xylosoxydans xylosoxydans</name>
    <name type="common">Achromobacter xylosoxidans</name>
    <dbReference type="NCBI Taxonomy" id="85698"/>
    <lineage>
        <taxon>Bacteria</taxon>
        <taxon>Pseudomonadati</taxon>
        <taxon>Pseudomonadota</taxon>
        <taxon>Betaproteobacteria</taxon>
        <taxon>Burkholderiales</taxon>
        <taxon>Alcaligenaceae</taxon>
        <taxon>Achromobacter</taxon>
    </lineage>
</organism>
<proteinExistence type="predicted"/>
<reference evidence="2" key="1">
    <citation type="submission" date="2022-12" db="EMBL/GenBank/DDBJ databases">
        <authorList>
            <person name="Voronina O.L."/>
            <person name="Kunda M.S."/>
            <person name="Ryzhova N."/>
            <person name="Aksenova E.I."/>
        </authorList>
    </citation>
    <scope>NUCLEOTIDE SEQUENCE</scope>
    <source>
        <strain evidence="2">SCCH136:Ach223948</strain>
    </source>
</reference>